<feature type="domain" description="Putative zinc-finger" evidence="5">
    <location>
        <begin position="12"/>
        <end position="41"/>
    </location>
</feature>
<feature type="region of interest" description="Disordered" evidence="3">
    <location>
        <begin position="74"/>
        <end position="137"/>
    </location>
</feature>
<dbReference type="EMBL" id="JAAVJD010000074">
    <property type="protein sequence ID" value="NJQ06273.1"/>
    <property type="molecule type" value="Genomic_DNA"/>
</dbReference>
<name>A0A7X6D131_9ACTN</name>
<sequence length="302" mass="30296">MNRVSSEQHLGDNLAALIDGELSHDHRDRVLAHLATCAGCRAEADAQRRLKSAFAQTPPPPPSDTLLARLQGLPAAPPAGEEGDDDRPGGWPTASGALSSPGRRSPFTPSVFGSGGFPVHRGGGARRATDGRGALPVPVPLGSSGLLPARPPRGHHRFAFAAAGAVSLAAVAIGGGLAVTAGSSTAPAGVPVAMATSGGASPGQRPGSRPEGDDEGALSPVGAVAATGDAEVVPETFAGHPVLPVSERMAAVLATGPLPTGVPYAPPADRVEPEPEEQPPSPQRPFTGVSYDPHPLGVMSPR</sequence>
<keyword evidence="2" id="KW-0804">Transcription</keyword>
<keyword evidence="1" id="KW-0805">Transcription regulation</keyword>
<dbReference type="Pfam" id="PF13490">
    <property type="entry name" value="zf-HC2"/>
    <property type="match status" value="1"/>
</dbReference>
<feature type="region of interest" description="Disordered" evidence="3">
    <location>
        <begin position="256"/>
        <end position="302"/>
    </location>
</feature>
<dbReference type="InterPro" id="IPR041916">
    <property type="entry name" value="Anti_sigma_zinc_sf"/>
</dbReference>
<dbReference type="AlphaFoldDB" id="A0A7X6D131"/>
<organism evidence="6 7">
    <name type="scientific">Streptomyces lonarensis</name>
    <dbReference type="NCBI Taxonomy" id="700599"/>
    <lineage>
        <taxon>Bacteria</taxon>
        <taxon>Bacillati</taxon>
        <taxon>Actinomycetota</taxon>
        <taxon>Actinomycetes</taxon>
        <taxon>Kitasatosporales</taxon>
        <taxon>Streptomycetaceae</taxon>
        <taxon>Streptomyces</taxon>
    </lineage>
</organism>
<feature type="transmembrane region" description="Helical" evidence="4">
    <location>
        <begin position="158"/>
        <end position="179"/>
    </location>
</feature>
<keyword evidence="4" id="KW-0812">Transmembrane</keyword>
<reference evidence="6 7" key="1">
    <citation type="submission" date="2020-03" db="EMBL/GenBank/DDBJ databases">
        <title>Draft genome of Streptomyces sp. ventii, isolated from the Axial Seamount in the Pacific Ocean, and resequencing of the two type strains Streptomyces lonarensis strain NCL 716 and Streptomyces bohaiensis strain 11A07.</title>
        <authorList>
            <person name="Loughran R.M."/>
            <person name="Pfannmuller K.M."/>
            <person name="Wasson B.J."/>
            <person name="Deadmond M.C."/>
            <person name="Paddock B.E."/>
            <person name="Koyack M.J."/>
            <person name="Gallegos D.A."/>
            <person name="Mitchell E.A."/>
            <person name="Ushijima B."/>
            <person name="Saw J.H."/>
            <person name="Mcphail K.L."/>
            <person name="Videau P."/>
        </authorList>
    </citation>
    <scope>NUCLEOTIDE SEQUENCE [LARGE SCALE GENOMIC DNA]</scope>
    <source>
        <strain evidence="6 7">NCL716</strain>
    </source>
</reference>
<feature type="region of interest" description="Disordered" evidence="3">
    <location>
        <begin position="193"/>
        <end position="220"/>
    </location>
</feature>
<evidence type="ECO:0000256" key="3">
    <source>
        <dbReference type="SAM" id="MobiDB-lite"/>
    </source>
</evidence>
<evidence type="ECO:0000256" key="2">
    <source>
        <dbReference type="ARBA" id="ARBA00023163"/>
    </source>
</evidence>
<evidence type="ECO:0000259" key="5">
    <source>
        <dbReference type="Pfam" id="PF13490"/>
    </source>
</evidence>
<keyword evidence="4" id="KW-1133">Transmembrane helix</keyword>
<accession>A0A7X6D131</accession>
<gene>
    <name evidence="6" type="ORF">HCN56_11935</name>
</gene>
<dbReference type="InterPro" id="IPR027383">
    <property type="entry name" value="Znf_put"/>
</dbReference>
<evidence type="ECO:0000313" key="7">
    <source>
        <dbReference type="Proteomes" id="UP000578686"/>
    </source>
</evidence>
<dbReference type="Proteomes" id="UP000578686">
    <property type="component" value="Unassembled WGS sequence"/>
</dbReference>
<evidence type="ECO:0000313" key="6">
    <source>
        <dbReference type="EMBL" id="NJQ06273.1"/>
    </source>
</evidence>
<evidence type="ECO:0000256" key="4">
    <source>
        <dbReference type="SAM" id="Phobius"/>
    </source>
</evidence>
<proteinExistence type="predicted"/>
<protein>
    <submittedName>
        <fullName evidence="6">Zf-HC2 domain-containing protein</fullName>
    </submittedName>
</protein>
<evidence type="ECO:0000256" key="1">
    <source>
        <dbReference type="ARBA" id="ARBA00023015"/>
    </source>
</evidence>
<keyword evidence="7" id="KW-1185">Reference proteome</keyword>
<dbReference type="Gene3D" id="1.10.10.1320">
    <property type="entry name" value="Anti-sigma factor, zinc-finger domain"/>
    <property type="match status" value="1"/>
</dbReference>
<comment type="caution">
    <text evidence="6">The sequence shown here is derived from an EMBL/GenBank/DDBJ whole genome shotgun (WGS) entry which is preliminary data.</text>
</comment>
<keyword evidence="4" id="KW-0472">Membrane</keyword>